<feature type="transmembrane region" description="Helical" evidence="1">
    <location>
        <begin position="531"/>
        <end position="556"/>
    </location>
</feature>
<name>A0ABV6C8G2_9GAMM</name>
<comment type="caution">
    <text evidence="3">The sequence shown here is derived from an EMBL/GenBank/DDBJ whole genome shotgun (WGS) entry which is preliminary data.</text>
</comment>
<evidence type="ECO:0000313" key="3">
    <source>
        <dbReference type="EMBL" id="MFC0179259.1"/>
    </source>
</evidence>
<evidence type="ECO:0000313" key="4">
    <source>
        <dbReference type="Proteomes" id="UP001589758"/>
    </source>
</evidence>
<feature type="transmembrane region" description="Helical" evidence="1">
    <location>
        <begin position="443"/>
        <end position="459"/>
    </location>
</feature>
<keyword evidence="1" id="KW-0812">Transmembrane</keyword>
<feature type="domain" description="DUF2157" evidence="2">
    <location>
        <begin position="9"/>
        <end position="133"/>
    </location>
</feature>
<dbReference type="RefSeq" id="WP_385876356.1">
    <property type="nucleotide sequence ID" value="NZ_JBHLXE010000038.1"/>
</dbReference>
<dbReference type="InterPro" id="IPR018677">
    <property type="entry name" value="DUF2157"/>
</dbReference>
<keyword evidence="1" id="KW-1133">Transmembrane helix</keyword>
<feature type="transmembrane region" description="Helical" evidence="1">
    <location>
        <begin position="395"/>
        <end position="415"/>
    </location>
</feature>
<feature type="transmembrane region" description="Helical" evidence="1">
    <location>
        <begin position="156"/>
        <end position="175"/>
    </location>
</feature>
<evidence type="ECO:0000256" key="1">
    <source>
        <dbReference type="SAM" id="Phobius"/>
    </source>
</evidence>
<feature type="transmembrane region" description="Helical" evidence="1">
    <location>
        <begin position="600"/>
        <end position="618"/>
    </location>
</feature>
<accession>A0ABV6C8G2</accession>
<keyword evidence="4" id="KW-1185">Reference proteome</keyword>
<proteinExistence type="predicted"/>
<feature type="transmembrane region" description="Helical" evidence="1">
    <location>
        <begin position="112"/>
        <end position="136"/>
    </location>
</feature>
<organism evidence="3 4">
    <name type="scientific">Thorsellia kenyensis</name>
    <dbReference type="NCBI Taxonomy" id="1549888"/>
    <lineage>
        <taxon>Bacteria</taxon>
        <taxon>Pseudomonadati</taxon>
        <taxon>Pseudomonadota</taxon>
        <taxon>Gammaproteobacteria</taxon>
        <taxon>Enterobacterales</taxon>
        <taxon>Thorselliaceae</taxon>
        <taxon>Thorsellia</taxon>
    </lineage>
</organism>
<protein>
    <submittedName>
        <fullName evidence="3">DUF2157 domain-containing protein</fullName>
    </submittedName>
</protein>
<keyword evidence="1" id="KW-0472">Membrane</keyword>
<feature type="transmembrane region" description="Helical" evidence="1">
    <location>
        <begin position="367"/>
        <end position="389"/>
    </location>
</feature>
<feature type="transmembrane region" description="Helical" evidence="1">
    <location>
        <begin position="506"/>
        <end position="524"/>
    </location>
</feature>
<feature type="transmembrane region" description="Helical" evidence="1">
    <location>
        <begin position="207"/>
        <end position="227"/>
    </location>
</feature>
<sequence length="625" mass="72523">MQNISLSLSNKNNFTLSFFMLSIVLFCSSIISFIAANWSVISISQKLIVVQGVIICSGAICISGFFTLDRWQKKAVFRWVEVALIFILFTAVGALYALIGQTYETSLDAWQFFLLWTCLILPFALYIHHTFIWLFLLIIANSTLFLMTEQISSLDQFSYCLPAFFCFSIYLGLSYGFKYHGWLTQLLLLCAFVLVYFQFLIDNLFSNNLLFLFFLIIIGCSKLGSHLQREPISFIQQTFFLLIVVNTKIAEVLIYSSKDDSLSYLIFTISAFISCVLFFSYLRMVYNNWNSNGDILSDDIRSKASKIKNVCIGLLGFVVAISSTIFFLSLIGNTTLITYSLSTHVLFVIIIYAQKKIFSEKAINQQSFAILFALLQFVLINEITSYYWYSHDLSFFFNLFIFCLFLFPYLIYIYFIKNKYSRILIGVFAMAHLYYEYFHPTDPILSVFTLVLLVMYLMKDAYTFKHPYLNAAQKALHSEIILIVFYLLNATVILGFSYSSSLENNYIVLYHILPFITMSLLVVLKRLPNYFTILGLLLSLVSFYISREMIWFPIAISMLTLSTLSQSIWHRVCSWLFVFFLLIINYYYLDILLIEKSHHLLKTGVVLFLFSVLCYYLPKTIRKSN</sequence>
<reference evidence="3 4" key="1">
    <citation type="submission" date="2024-09" db="EMBL/GenBank/DDBJ databases">
        <authorList>
            <person name="Sun Q."/>
            <person name="Mori K."/>
        </authorList>
    </citation>
    <scope>NUCLEOTIDE SEQUENCE [LARGE SCALE GENOMIC DNA]</scope>
    <source>
        <strain evidence="3 4">CCM 8545</strain>
    </source>
</reference>
<feature type="transmembrane region" description="Helical" evidence="1">
    <location>
        <begin position="47"/>
        <end position="67"/>
    </location>
</feature>
<feature type="transmembrane region" description="Helical" evidence="1">
    <location>
        <begin position="568"/>
        <end position="588"/>
    </location>
</feature>
<gene>
    <name evidence="3" type="ORF">ACFFIT_03950</name>
</gene>
<dbReference type="Proteomes" id="UP001589758">
    <property type="component" value="Unassembled WGS sequence"/>
</dbReference>
<feature type="transmembrane region" description="Helical" evidence="1">
    <location>
        <begin position="14"/>
        <end position="35"/>
    </location>
</feature>
<dbReference type="EMBL" id="JBHLXE010000038">
    <property type="protein sequence ID" value="MFC0179259.1"/>
    <property type="molecule type" value="Genomic_DNA"/>
</dbReference>
<dbReference type="Pfam" id="PF09925">
    <property type="entry name" value="DUF2157"/>
    <property type="match status" value="1"/>
</dbReference>
<feature type="transmembrane region" description="Helical" evidence="1">
    <location>
        <begin position="310"/>
        <end position="331"/>
    </location>
</feature>
<evidence type="ECO:0000259" key="2">
    <source>
        <dbReference type="Pfam" id="PF09925"/>
    </source>
</evidence>
<feature type="transmembrane region" description="Helical" evidence="1">
    <location>
        <begin position="79"/>
        <end position="100"/>
    </location>
</feature>
<feature type="transmembrane region" description="Helical" evidence="1">
    <location>
        <begin position="239"/>
        <end position="256"/>
    </location>
</feature>
<feature type="transmembrane region" description="Helical" evidence="1">
    <location>
        <begin position="262"/>
        <end position="282"/>
    </location>
</feature>
<feature type="transmembrane region" description="Helical" evidence="1">
    <location>
        <begin position="480"/>
        <end position="500"/>
    </location>
</feature>
<feature type="transmembrane region" description="Helical" evidence="1">
    <location>
        <begin position="182"/>
        <end position="201"/>
    </location>
</feature>
<feature type="transmembrane region" description="Helical" evidence="1">
    <location>
        <begin position="337"/>
        <end position="355"/>
    </location>
</feature>